<evidence type="ECO:0000256" key="3">
    <source>
        <dbReference type="SAM" id="Phobius"/>
    </source>
</evidence>
<dbReference type="InterPro" id="IPR001220">
    <property type="entry name" value="Legume_lectin_dom"/>
</dbReference>
<dbReference type="CDD" id="cd06899">
    <property type="entry name" value="lectin_legume_LecRK_Arcelin_ConA"/>
    <property type="match status" value="1"/>
</dbReference>
<keyword evidence="3" id="KW-1133">Transmembrane helix</keyword>
<protein>
    <recommendedName>
        <fullName evidence="4">Legume lectin domain-containing protein</fullName>
    </recommendedName>
</protein>
<feature type="transmembrane region" description="Helical" evidence="3">
    <location>
        <begin position="13"/>
        <end position="33"/>
    </location>
</feature>
<dbReference type="Pfam" id="PF00139">
    <property type="entry name" value="Lectin_legB"/>
    <property type="match status" value="1"/>
</dbReference>
<feature type="transmembrane region" description="Helical" evidence="3">
    <location>
        <begin position="291"/>
        <end position="318"/>
    </location>
</feature>
<sequence length="482" mass="52691">MATFLFQSYPFSFNLQIFIFLLFSVNPISIFAVENNPNFDPRVSLFGDARVENGSSSIRLTRPHAPSSGLLLLDNPFKFVEERNAGNPVSFSTEFSFSLSPGNADGLALVFVSNGFDSRFQGQGPFGLAGENLFLGIEFVTKKDGKVGAFSANHVGIDVGSLESVKVTNLSPLNLVLNNGEPLKSWVDYDSSSKLLQVRLSKSDAKRPFNPILAYRIDLLEMWGDKNVYVGIVSSNNDESSHVNGSHVYSWRFRIRHVSSLMHSLPVDPQGIRGDEDGDEFRIAETGFSAYTFLAGLIFGTGCGALFAFVILFIWAILVSRQTEFPVKSQVNPEEFSNSSSSTITTFAKNRAATIASAYNTNSAEAWLPPLPSILNLPSAPKVTLPPLPSFPLIPTIPTTIPSIPFLSLHFLLFYVDGGGERKGIEGMVVEIMGIKGKLDSGGRAEAMVAGLFLAKAVTAEDDELLDRHQCWKTSVLQIRLR</sequence>
<dbReference type="PANTHER" id="PTHR32401:SF15">
    <property type="entry name" value="L-TYPE LECTIN-DOMAIN CONTAINING RECEPTOR KINASE VIII.2-LIKE"/>
    <property type="match status" value="1"/>
</dbReference>
<evidence type="ECO:0000313" key="6">
    <source>
        <dbReference type="Proteomes" id="UP001396334"/>
    </source>
</evidence>
<keyword evidence="6" id="KW-1185">Reference proteome</keyword>
<gene>
    <name evidence="5" type="ORF">V6N11_070752</name>
</gene>
<dbReference type="EMBL" id="JBBPBN010000040">
    <property type="protein sequence ID" value="KAK8999591.1"/>
    <property type="molecule type" value="Genomic_DNA"/>
</dbReference>
<evidence type="ECO:0000259" key="4">
    <source>
        <dbReference type="Pfam" id="PF00139"/>
    </source>
</evidence>
<dbReference type="Proteomes" id="UP001396334">
    <property type="component" value="Unassembled WGS sequence"/>
</dbReference>
<keyword evidence="3" id="KW-0472">Membrane</keyword>
<dbReference type="InterPro" id="IPR013320">
    <property type="entry name" value="ConA-like_dom_sf"/>
</dbReference>
<evidence type="ECO:0000256" key="2">
    <source>
        <dbReference type="ARBA" id="ARBA00022734"/>
    </source>
</evidence>
<evidence type="ECO:0000256" key="1">
    <source>
        <dbReference type="ARBA" id="ARBA00007606"/>
    </source>
</evidence>
<name>A0ABR2QFX4_9ROSI</name>
<keyword evidence="3" id="KW-0812">Transmembrane</keyword>
<dbReference type="SUPFAM" id="SSF49899">
    <property type="entry name" value="Concanavalin A-like lectins/glucanases"/>
    <property type="match status" value="1"/>
</dbReference>
<comment type="caution">
    <text evidence="5">The sequence shown here is derived from an EMBL/GenBank/DDBJ whole genome shotgun (WGS) entry which is preliminary data.</text>
</comment>
<evidence type="ECO:0000313" key="5">
    <source>
        <dbReference type="EMBL" id="KAK8999591.1"/>
    </source>
</evidence>
<proteinExistence type="inferred from homology"/>
<feature type="domain" description="Legume lectin" evidence="4">
    <location>
        <begin position="39"/>
        <end position="260"/>
    </location>
</feature>
<dbReference type="InterPro" id="IPR050258">
    <property type="entry name" value="Leguminous_Lectin"/>
</dbReference>
<organism evidence="5 6">
    <name type="scientific">Hibiscus sabdariffa</name>
    <name type="common">roselle</name>
    <dbReference type="NCBI Taxonomy" id="183260"/>
    <lineage>
        <taxon>Eukaryota</taxon>
        <taxon>Viridiplantae</taxon>
        <taxon>Streptophyta</taxon>
        <taxon>Embryophyta</taxon>
        <taxon>Tracheophyta</taxon>
        <taxon>Spermatophyta</taxon>
        <taxon>Magnoliopsida</taxon>
        <taxon>eudicotyledons</taxon>
        <taxon>Gunneridae</taxon>
        <taxon>Pentapetalae</taxon>
        <taxon>rosids</taxon>
        <taxon>malvids</taxon>
        <taxon>Malvales</taxon>
        <taxon>Malvaceae</taxon>
        <taxon>Malvoideae</taxon>
        <taxon>Hibiscus</taxon>
    </lineage>
</organism>
<accession>A0ABR2QFX4</accession>
<dbReference type="Gene3D" id="2.60.120.200">
    <property type="match status" value="1"/>
</dbReference>
<dbReference type="PANTHER" id="PTHR32401">
    <property type="entry name" value="CONCANAVALIN A-LIKE LECTIN FAMILY PROTEIN"/>
    <property type="match status" value="1"/>
</dbReference>
<reference evidence="5 6" key="1">
    <citation type="journal article" date="2024" name="G3 (Bethesda)">
        <title>Genome assembly of Hibiscus sabdariffa L. provides insights into metabolisms of medicinal natural products.</title>
        <authorList>
            <person name="Kim T."/>
        </authorList>
    </citation>
    <scope>NUCLEOTIDE SEQUENCE [LARGE SCALE GENOMIC DNA]</scope>
    <source>
        <strain evidence="5">TK-2024</strain>
        <tissue evidence="5">Old leaves</tissue>
    </source>
</reference>
<comment type="similarity">
    <text evidence="1">Belongs to the leguminous lectin family.</text>
</comment>
<keyword evidence="2" id="KW-0430">Lectin</keyword>